<evidence type="ECO:0000256" key="1">
    <source>
        <dbReference type="PROSITE-ProRule" id="PRU00339"/>
    </source>
</evidence>
<accession>A0A7Z9E047</accession>
<dbReference type="PROSITE" id="PS50005">
    <property type="entry name" value="TPR"/>
    <property type="match status" value="5"/>
</dbReference>
<dbReference type="InterPro" id="IPR011990">
    <property type="entry name" value="TPR-like_helical_dom_sf"/>
</dbReference>
<dbReference type="OrthoDB" id="443153at2"/>
<dbReference type="Pfam" id="PF12770">
    <property type="entry name" value="CHAT"/>
    <property type="match status" value="1"/>
</dbReference>
<organism evidence="3 4">
    <name type="scientific">Planktothrix paucivesiculata PCC 9631</name>
    <dbReference type="NCBI Taxonomy" id="671071"/>
    <lineage>
        <taxon>Bacteria</taxon>
        <taxon>Bacillati</taxon>
        <taxon>Cyanobacteriota</taxon>
        <taxon>Cyanophyceae</taxon>
        <taxon>Oscillatoriophycideae</taxon>
        <taxon>Oscillatoriales</taxon>
        <taxon>Microcoleaceae</taxon>
        <taxon>Planktothrix</taxon>
    </lineage>
</organism>
<sequence>MGLKTCSWGMGAVTLLIQLQWGLIMPLAFAQSHAELDQMYDRAYEQIDQGNFTQAIVILEKLLVIAKQQNNQFLEAATLNDLALVYRNKGANNLALETSTKALKIYQQLNDEAGISVALNNQATAYLSLSQYPQAIQGFEQSLKLVQKLGEKSGEVNILSNLGSIYRVLGQHRNSLSYFQQALTVIKTLDDPWTEGIIFNNIATAYIYLGEYEQAKLAFEQSLKLAKTEQDAQGIGQSIINLGAVYERLKDYNQALKLYQEGLLIMEKVGDLEAVGQALNNIGYIYRIQNQYPQAFEFYKKALEVRRKIPDKRGEAVTLINLGVAEFEVGKLNEATQTLYSALAIVESLRPGLSDANKVSFLETFSKSYGVLQQVLIEQKQIEKALEVAERGRARAFVELVAQNNISPEKLISISVKAPNFSDIQKVAKIQNATLVEYSVIVDQFKQNSTLLIWVIKPDGSVQFRSVDLTNLKTDNLVPMLSREELPPLPPLNELVRGTRVSLDSGTSALIADDVTNKQLNKLYQLLIAPIADVLPKNPQDRIIFIPHQDLLLVPFAALVDEQGKYLIQNHTILTAPSIQLLQLTAEQQKQQPRNGEKSALVVGNPNMPKVALLPGEEPQFLQQLPASEKEAIAIAKLMETEPLLGENATESKVIQLIENAHYIHLATHGILSDLTESGIPGAIALSPSVSDDGLLTSEEILRLNLTADLVVLSACNTGAGSITSDGILGLSRSLIAAGVPRLIVSFWKVDDIPTFELMQTFYQQLQQTNDQAQALRQAMLITMKNYPQPKHWAGFIIIGQAD</sequence>
<feature type="repeat" description="TPR" evidence="1">
    <location>
        <begin position="116"/>
        <end position="149"/>
    </location>
</feature>
<gene>
    <name evidence="3" type="ORF">PL9631_560007</name>
</gene>
<evidence type="ECO:0000259" key="2">
    <source>
        <dbReference type="Pfam" id="PF12770"/>
    </source>
</evidence>
<feature type="repeat" description="TPR" evidence="1">
    <location>
        <begin position="236"/>
        <end position="269"/>
    </location>
</feature>
<dbReference type="SMART" id="SM00028">
    <property type="entry name" value="TPR"/>
    <property type="match status" value="8"/>
</dbReference>
<name>A0A7Z9E047_9CYAN</name>
<dbReference type="InterPro" id="IPR019734">
    <property type="entry name" value="TPR_rpt"/>
</dbReference>
<protein>
    <recommendedName>
        <fullName evidence="2">CHAT domain-containing protein</fullName>
    </recommendedName>
</protein>
<keyword evidence="4" id="KW-1185">Reference proteome</keyword>
<dbReference type="EMBL" id="CZCS02000197">
    <property type="protein sequence ID" value="VXD21255.1"/>
    <property type="molecule type" value="Genomic_DNA"/>
</dbReference>
<feature type="domain" description="CHAT" evidence="2">
    <location>
        <begin position="519"/>
        <end position="801"/>
    </location>
</feature>
<comment type="caution">
    <text evidence="3">The sequence shown here is derived from an EMBL/GenBank/DDBJ whole genome shotgun (WGS) entry which is preliminary data.</text>
</comment>
<dbReference type="PANTHER" id="PTHR10098:SF108">
    <property type="entry name" value="TETRATRICOPEPTIDE REPEAT PROTEIN 28"/>
    <property type="match status" value="1"/>
</dbReference>
<dbReference type="SUPFAM" id="SSF48452">
    <property type="entry name" value="TPR-like"/>
    <property type="match status" value="2"/>
</dbReference>
<dbReference type="AlphaFoldDB" id="A0A7Z9E047"/>
<keyword evidence="1" id="KW-0802">TPR repeat</keyword>
<feature type="repeat" description="TPR" evidence="1">
    <location>
        <begin position="276"/>
        <end position="309"/>
    </location>
</feature>
<proteinExistence type="predicted"/>
<feature type="repeat" description="TPR" evidence="1">
    <location>
        <begin position="196"/>
        <end position="229"/>
    </location>
</feature>
<feature type="repeat" description="TPR" evidence="1">
    <location>
        <begin position="156"/>
        <end position="189"/>
    </location>
</feature>
<dbReference type="PANTHER" id="PTHR10098">
    <property type="entry name" value="RAPSYN-RELATED"/>
    <property type="match status" value="1"/>
</dbReference>
<evidence type="ECO:0000313" key="4">
    <source>
        <dbReference type="Proteomes" id="UP000182190"/>
    </source>
</evidence>
<dbReference type="Proteomes" id="UP000182190">
    <property type="component" value="Unassembled WGS sequence"/>
</dbReference>
<dbReference type="Pfam" id="PF13424">
    <property type="entry name" value="TPR_12"/>
    <property type="match status" value="3"/>
</dbReference>
<dbReference type="Gene3D" id="1.25.40.10">
    <property type="entry name" value="Tetratricopeptide repeat domain"/>
    <property type="match status" value="3"/>
</dbReference>
<reference evidence="3" key="1">
    <citation type="submission" date="2019-10" db="EMBL/GenBank/DDBJ databases">
        <authorList>
            <consortium name="Genoscope - CEA"/>
            <person name="William W."/>
        </authorList>
    </citation>
    <scope>NUCLEOTIDE SEQUENCE [LARGE SCALE GENOMIC DNA]</scope>
    <source>
        <strain evidence="3">BBR_PRJEB10994</strain>
    </source>
</reference>
<dbReference type="InterPro" id="IPR024983">
    <property type="entry name" value="CHAT_dom"/>
</dbReference>
<evidence type="ECO:0000313" key="3">
    <source>
        <dbReference type="EMBL" id="VXD21255.1"/>
    </source>
</evidence>